<dbReference type="Proteomes" id="UP000014316">
    <property type="component" value="Unassembled WGS sequence"/>
</dbReference>
<comment type="caution">
    <text evidence="1">The sequence shown here is derived from an EMBL/GenBank/DDBJ whole genome shotgun (WGS) entry which is preliminary data.</text>
</comment>
<evidence type="ECO:0000313" key="1">
    <source>
        <dbReference type="EMBL" id="EPC56904.1"/>
    </source>
</evidence>
<accession>A0A829GIC1</accession>
<dbReference type="EMBL" id="ANJW01000259">
    <property type="protein sequence ID" value="EPC56904.1"/>
    <property type="molecule type" value="Genomic_DNA"/>
</dbReference>
<proteinExistence type="predicted"/>
<evidence type="ECO:0000313" key="2">
    <source>
        <dbReference type="Proteomes" id="UP000014316"/>
    </source>
</evidence>
<organism evidence="1 2">
    <name type="scientific">Lacticaseibacillus paracasei subsp. paracasei Lpp123</name>
    <dbReference type="NCBI Taxonomy" id="1256201"/>
    <lineage>
        <taxon>Bacteria</taxon>
        <taxon>Bacillati</taxon>
        <taxon>Bacillota</taxon>
        <taxon>Bacilli</taxon>
        <taxon>Lactobacillales</taxon>
        <taxon>Lactobacillaceae</taxon>
        <taxon>Lacticaseibacillus</taxon>
    </lineage>
</organism>
<dbReference type="AlphaFoldDB" id="A0A829GIC1"/>
<protein>
    <submittedName>
        <fullName evidence="1">Uncharacterized protein</fullName>
    </submittedName>
</protein>
<reference evidence="1 2" key="1">
    <citation type="journal article" date="2013" name="PLoS ONE">
        <title>Lactobacillus paracasei comparative genomics: towards species pan-genome definition and exploitation of diversity.</title>
        <authorList>
            <person name="Smokvina T."/>
            <person name="Wels M."/>
            <person name="Polka J."/>
            <person name="Chervaux C."/>
            <person name="Brisse S."/>
            <person name="Boekhorst J."/>
            <person name="van Hylckama Vlieg J.E."/>
            <person name="Siezen R.J."/>
        </authorList>
    </citation>
    <scope>NUCLEOTIDE SEQUENCE [LARGE SCALE GENOMIC DNA]</scope>
    <source>
        <strain evidence="1 2">Lpp123</strain>
    </source>
</reference>
<sequence length="76" mass="8773">MTKCLIDKVFLCLLASERLILVVKNTIDSLQSRTSQHVRKVNRIALPLKIQCTINKEESNSGIENKELAERRWAQH</sequence>
<name>A0A829GIC1_LACPA</name>
<gene>
    <name evidence="1" type="ORF">Lpp123_04431</name>
</gene>